<dbReference type="EMBL" id="BJYU01000008">
    <property type="protein sequence ID" value="GEO13226.1"/>
    <property type="molecule type" value="Genomic_DNA"/>
</dbReference>
<dbReference type="GO" id="GO:0006355">
    <property type="term" value="P:regulation of DNA-templated transcription"/>
    <property type="evidence" value="ECO:0007669"/>
    <property type="project" value="UniProtKB-ARBA"/>
</dbReference>
<proteinExistence type="predicted"/>
<keyword evidence="2" id="KW-1185">Reference proteome</keyword>
<sequence>MLRRLASGEQSIGALASPFEMSFAGASKHVRFLENAGLIRRTVRGRTHMCSLDPAPLSAADEWLRFYERFWTERLDALERELNADTDKEQP</sequence>
<dbReference type="InterPro" id="IPR011991">
    <property type="entry name" value="ArsR-like_HTH"/>
</dbReference>
<evidence type="ECO:0000313" key="1">
    <source>
        <dbReference type="EMBL" id="GEO13226.1"/>
    </source>
</evidence>
<accession>A0A512BMP0</accession>
<name>A0A512BMP0_9HYPH</name>
<dbReference type="SUPFAM" id="SSF46785">
    <property type="entry name" value="Winged helix' DNA-binding domain"/>
    <property type="match status" value="1"/>
</dbReference>
<dbReference type="Gene3D" id="1.10.10.10">
    <property type="entry name" value="Winged helix-like DNA-binding domain superfamily/Winged helix DNA-binding domain"/>
    <property type="match status" value="1"/>
</dbReference>
<dbReference type="PANTHER" id="PTHR38600:SF2">
    <property type="entry name" value="SLL0088 PROTEIN"/>
    <property type="match status" value="1"/>
</dbReference>
<comment type="caution">
    <text evidence="1">The sequence shown here is derived from an EMBL/GenBank/DDBJ whole genome shotgun (WGS) entry which is preliminary data.</text>
</comment>
<dbReference type="PANTHER" id="PTHR38600">
    <property type="entry name" value="TRANSCRIPTIONAL REGULATORY PROTEIN"/>
    <property type="match status" value="1"/>
</dbReference>
<organism evidence="1 2">
    <name type="scientific">Microvirga aerophila</name>
    <dbReference type="NCBI Taxonomy" id="670291"/>
    <lineage>
        <taxon>Bacteria</taxon>
        <taxon>Pseudomonadati</taxon>
        <taxon>Pseudomonadota</taxon>
        <taxon>Alphaproteobacteria</taxon>
        <taxon>Hyphomicrobiales</taxon>
        <taxon>Methylobacteriaceae</taxon>
        <taxon>Microvirga</taxon>
    </lineage>
</organism>
<dbReference type="InterPro" id="IPR036390">
    <property type="entry name" value="WH_DNA-bd_sf"/>
</dbReference>
<evidence type="ECO:0000313" key="2">
    <source>
        <dbReference type="Proteomes" id="UP000321085"/>
    </source>
</evidence>
<reference evidence="1 2" key="1">
    <citation type="submission" date="2019-07" db="EMBL/GenBank/DDBJ databases">
        <title>Whole genome shotgun sequence of Microvirga aerophila NBRC 106136.</title>
        <authorList>
            <person name="Hosoyama A."/>
            <person name="Uohara A."/>
            <person name="Ohji S."/>
            <person name="Ichikawa N."/>
        </authorList>
    </citation>
    <scope>NUCLEOTIDE SEQUENCE [LARGE SCALE GENOMIC DNA]</scope>
    <source>
        <strain evidence="1 2">NBRC 106136</strain>
    </source>
</reference>
<protein>
    <submittedName>
        <fullName evidence="1">Uncharacterized protein</fullName>
    </submittedName>
</protein>
<dbReference type="Proteomes" id="UP000321085">
    <property type="component" value="Unassembled WGS sequence"/>
</dbReference>
<dbReference type="InterPro" id="IPR036388">
    <property type="entry name" value="WH-like_DNA-bd_sf"/>
</dbReference>
<dbReference type="AlphaFoldDB" id="A0A512BMP0"/>
<dbReference type="CDD" id="cd00090">
    <property type="entry name" value="HTH_ARSR"/>
    <property type="match status" value="1"/>
</dbReference>
<gene>
    <name evidence="1" type="ORF">MAE02_09220</name>
</gene>